<gene>
    <name evidence="5" type="ORF">HCN08_30045</name>
</gene>
<dbReference type="SUPFAM" id="SSF53697">
    <property type="entry name" value="SIS domain"/>
    <property type="match status" value="1"/>
</dbReference>
<dbReference type="PANTHER" id="PTHR10937">
    <property type="entry name" value="GLUCOSAMINE--FRUCTOSE-6-PHOSPHATE AMINOTRANSFERASE, ISOMERIZING"/>
    <property type="match status" value="1"/>
</dbReference>
<evidence type="ECO:0000256" key="3">
    <source>
        <dbReference type="ARBA" id="ARBA00016090"/>
    </source>
</evidence>
<accession>A0ABX0ZUD0</accession>
<evidence type="ECO:0000256" key="2">
    <source>
        <dbReference type="ARBA" id="ARBA00012916"/>
    </source>
</evidence>
<dbReference type="PANTHER" id="PTHR10937:SF0">
    <property type="entry name" value="GLUTAMINE--FRUCTOSE-6-PHOSPHATE TRANSAMINASE (ISOMERIZING)"/>
    <property type="match status" value="1"/>
</dbReference>
<evidence type="ECO:0000259" key="4">
    <source>
        <dbReference type="PROSITE" id="PS51464"/>
    </source>
</evidence>
<sequence length="341" mass="35855">MSVNAFLRQGFVPFDEGVRDQAGRLTEIAPVLRERVLAAAQAIGRPGHVTLVGIGASLAALAGPAAHLTAHGIPATRVNASEAGPLDRHTTLVALSQSGRSRETVDVMRAAPGRRLAVVNVTDSPMAAAGDCVLTLGHLPDSLASTIGFTASAMAVAMLAETWTDGAPAASWASLGERLDAFRAMTSAQAEQIAEGLTATEVIDLVAPAEQYGAAESGALLLREVTRVPAASFETRQYLHGLMESTRTSTLHIVLDGPDDGQIVRALGSLGRRVVELRTGPPVAHGRRTLVVPIEAHSPLEVPVFVAALLQQVALRAARNRRIDPDEFLFLDTGTKLDDDE</sequence>
<dbReference type="InterPro" id="IPR001347">
    <property type="entry name" value="SIS_dom"/>
</dbReference>
<dbReference type="InterPro" id="IPR046348">
    <property type="entry name" value="SIS_dom_sf"/>
</dbReference>
<evidence type="ECO:0000313" key="5">
    <source>
        <dbReference type="EMBL" id="NJP47615.1"/>
    </source>
</evidence>
<dbReference type="EMBL" id="JAATEJ010000032">
    <property type="protein sequence ID" value="NJP47615.1"/>
    <property type="molecule type" value="Genomic_DNA"/>
</dbReference>
<dbReference type="RefSeq" id="WP_167986454.1">
    <property type="nucleotide sequence ID" value="NZ_JAATEJ010000032.1"/>
</dbReference>
<dbReference type="PROSITE" id="PS51464">
    <property type="entry name" value="SIS"/>
    <property type="match status" value="1"/>
</dbReference>
<comment type="caution">
    <text evidence="5">The sequence shown here is derived from an EMBL/GenBank/DDBJ whole genome shotgun (WGS) entry which is preliminary data.</text>
</comment>
<evidence type="ECO:0000313" key="6">
    <source>
        <dbReference type="Proteomes" id="UP000734511"/>
    </source>
</evidence>
<name>A0ABX0ZUD0_9ACTN</name>
<organism evidence="5 6">
    <name type="scientific">Actinacidiphila epipremni</name>
    <dbReference type="NCBI Taxonomy" id="2053013"/>
    <lineage>
        <taxon>Bacteria</taxon>
        <taxon>Bacillati</taxon>
        <taxon>Actinomycetota</taxon>
        <taxon>Actinomycetes</taxon>
        <taxon>Kitasatosporales</taxon>
        <taxon>Streptomycetaceae</taxon>
        <taxon>Actinacidiphila</taxon>
    </lineage>
</organism>
<protein>
    <recommendedName>
        <fullName evidence="3">Glutamine--fructose-6-phosphate aminotransferase [isomerizing]</fullName>
        <ecNumber evidence="2">2.6.1.16</ecNumber>
    </recommendedName>
</protein>
<keyword evidence="6" id="KW-1185">Reference proteome</keyword>
<evidence type="ECO:0000256" key="1">
    <source>
        <dbReference type="ARBA" id="ARBA00001031"/>
    </source>
</evidence>
<reference evidence="5 6" key="1">
    <citation type="submission" date="2020-03" db="EMBL/GenBank/DDBJ databases">
        <title>WGS of actinomycetes isolated from Thailand.</title>
        <authorList>
            <person name="Thawai C."/>
        </authorList>
    </citation>
    <scope>NUCLEOTIDE SEQUENCE [LARGE SCALE GENOMIC DNA]</scope>
    <source>
        <strain evidence="5 6">PRB2-1</strain>
    </source>
</reference>
<dbReference type="Proteomes" id="UP000734511">
    <property type="component" value="Unassembled WGS sequence"/>
</dbReference>
<proteinExistence type="predicted"/>
<comment type="catalytic activity">
    <reaction evidence="1">
        <text>D-fructose 6-phosphate + L-glutamine = D-glucosamine 6-phosphate + L-glutamate</text>
        <dbReference type="Rhea" id="RHEA:13237"/>
        <dbReference type="ChEBI" id="CHEBI:29985"/>
        <dbReference type="ChEBI" id="CHEBI:58359"/>
        <dbReference type="ChEBI" id="CHEBI:58725"/>
        <dbReference type="ChEBI" id="CHEBI:61527"/>
        <dbReference type="EC" id="2.6.1.16"/>
    </reaction>
</comment>
<feature type="domain" description="SIS" evidence="4">
    <location>
        <begin position="39"/>
        <end position="169"/>
    </location>
</feature>
<dbReference type="Pfam" id="PF01380">
    <property type="entry name" value="SIS"/>
    <property type="match status" value="1"/>
</dbReference>
<dbReference type="Gene3D" id="3.40.50.10490">
    <property type="entry name" value="Glucose-6-phosphate isomerase like protein, domain 1"/>
    <property type="match status" value="2"/>
</dbReference>
<dbReference type="EC" id="2.6.1.16" evidence="2"/>